<proteinExistence type="predicted"/>
<evidence type="ECO:0000256" key="4">
    <source>
        <dbReference type="ARBA" id="ARBA00023136"/>
    </source>
</evidence>
<organism evidence="8 9">
    <name type="scientific">Pinctada imbricata</name>
    <name type="common">Atlantic pearl-oyster</name>
    <name type="synonym">Pinctada martensii</name>
    <dbReference type="NCBI Taxonomy" id="66713"/>
    <lineage>
        <taxon>Eukaryota</taxon>
        <taxon>Metazoa</taxon>
        <taxon>Spiralia</taxon>
        <taxon>Lophotrochozoa</taxon>
        <taxon>Mollusca</taxon>
        <taxon>Bivalvia</taxon>
        <taxon>Autobranchia</taxon>
        <taxon>Pteriomorphia</taxon>
        <taxon>Pterioida</taxon>
        <taxon>Pterioidea</taxon>
        <taxon>Pteriidae</taxon>
        <taxon>Pinctada</taxon>
    </lineage>
</organism>
<dbReference type="Gene3D" id="1.20.58.390">
    <property type="entry name" value="Neurotransmitter-gated ion-channel transmembrane domain"/>
    <property type="match status" value="1"/>
</dbReference>
<dbReference type="CDD" id="cd18989">
    <property type="entry name" value="LGIC_ECD_cation"/>
    <property type="match status" value="1"/>
</dbReference>
<feature type="transmembrane region" description="Helical" evidence="5">
    <location>
        <begin position="186"/>
        <end position="209"/>
    </location>
</feature>
<keyword evidence="2 5" id="KW-0812">Transmembrane</keyword>
<dbReference type="Pfam" id="PF02932">
    <property type="entry name" value="Neur_chan_memb"/>
    <property type="match status" value="1"/>
</dbReference>
<keyword evidence="9" id="KW-1185">Reference proteome</keyword>
<dbReference type="InterPro" id="IPR006201">
    <property type="entry name" value="Neur_channel"/>
</dbReference>
<dbReference type="InterPro" id="IPR006029">
    <property type="entry name" value="Neurotrans-gated_channel_TM"/>
</dbReference>
<evidence type="ECO:0000259" key="7">
    <source>
        <dbReference type="Pfam" id="PF02932"/>
    </source>
</evidence>
<keyword evidence="3 5" id="KW-1133">Transmembrane helix</keyword>
<dbReference type="PRINTS" id="PR00252">
    <property type="entry name" value="NRIONCHANNEL"/>
</dbReference>
<reference evidence="8" key="1">
    <citation type="submission" date="2019-08" db="EMBL/GenBank/DDBJ databases">
        <title>The improved chromosome-level genome for the pearl oyster Pinctada fucata martensii using PacBio sequencing and Hi-C.</title>
        <authorList>
            <person name="Zheng Z."/>
        </authorList>
    </citation>
    <scope>NUCLEOTIDE SEQUENCE</scope>
    <source>
        <strain evidence="8">ZZ-2019</strain>
        <tissue evidence="8">Adductor muscle</tissue>
    </source>
</reference>
<evidence type="ECO:0000259" key="6">
    <source>
        <dbReference type="Pfam" id="PF02931"/>
    </source>
</evidence>
<dbReference type="CDD" id="cd19051">
    <property type="entry name" value="LGIC_TM_cation"/>
    <property type="match status" value="1"/>
</dbReference>
<dbReference type="Proteomes" id="UP001186944">
    <property type="component" value="Unassembled WGS sequence"/>
</dbReference>
<dbReference type="EMBL" id="VSWD01000005">
    <property type="protein sequence ID" value="KAK3103707.1"/>
    <property type="molecule type" value="Genomic_DNA"/>
</dbReference>
<accession>A0AA88YMA9</accession>
<dbReference type="PANTHER" id="PTHR18945">
    <property type="entry name" value="NEUROTRANSMITTER GATED ION CHANNEL"/>
    <property type="match status" value="1"/>
</dbReference>
<protein>
    <submittedName>
        <fullName evidence="8">Uncharacterized protein</fullName>
    </submittedName>
</protein>
<evidence type="ECO:0000256" key="1">
    <source>
        <dbReference type="ARBA" id="ARBA00004141"/>
    </source>
</evidence>
<dbReference type="InterPro" id="IPR038050">
    <property type="entry name" value="Neuro_actylchol_rec"/>
</dbReference>
<comment type="caution">
    <text evidence="8">The sequence shown here is derived from an EMBL/GenBank/DDBJ whole genome shotgun (WGS) entry which is preliminary data.</text>
</comment>
<dbReference type="GO" id="GO:0004888">
    <property type="term" value="F:transmembrane signaling receptor activity"/>
    <property type="evidence" value="ECO:0007669"/>
    <property type="project" value="InterPro"/>
</dbReference>
<feature type="transmembrane region" description="Helical" evidence="5">
    <location>
        <begin position="221"/>
        <end position="240"/>
    </location>
</feature>
<feature type="domain" description="Neurotransmitter-gated ion-channel ligand-binding" evidence="6">
    <location>
        <begin position="5"/>
        <end position="185"/>
    </location>
</feature>
<dbReference type="Gene3D" id="2.70.170.10">
    <property type="entry name" value="Neurotransmitter-gated ion-channel ligand-binding domain"/>
    <property type="match status" value="1"/>
</dbReference>
<sequence length="288" mass="33498">MSDYNHPILLDVSLYFLGINEIDELEEKLVTTGYLSIFWQDFRLSWDETLYNDIHIIYYPQDEVWKPDIVLYNGFQRFQQLGGSFYNVELWSDGQVQWMPFEVFESRCSLDTTYYPFDKQTCSIVFVIWSFTAGEVMISRSYEGLVYDEEFQENNVWEITNTSYSVFMSTRESRITFELQLRRKPLFYVISFITPVLILGLLNCLVFAIPSESGEKTGYSVTIFLSLAVFLSIITSVIPTNSETTSILGIFLLLQVIIGSLVLLITSLQLRLCQRGDRPSLWMLQNIC</sequence>
<keyword evidence="4 5" id="KW-0472">Membrane</keyword>
<dbReference type="Pfam" id="PF02931">
    <property type="entry name" value="Neur_chan_LBD"/>
    <property type="match status" value="1"/>
</dbReference>
<dbReference type="AlphaFoldDB" id="A0AA88YMA9"/>
<gene>
    <name evidence="8" type="ORF">FSP39_021180</name>
</gene>
<dbReference type="InterPro" id="IPR006202">
    <property type="entry name" value="Neur_chan_lig-bd"/>
</dbReference>
<dbReference type="GO" id="GO:0016020">
    <property type="term" value="C:membrane"/>
    <property type="evidence" value="ECO:0007669"/>
    <property type="project" value="UniProtKB-SubCell"/>
</dbReference>
<feature type="transmembrane region" description="Helical" evidence="5">
    <location>
        <begin position="246"/>
        <end position="268"/>
    </location>
</feature>
<evidence type="ECO:0000256" key="2">
    <source>
        <dbReference type="ARBA" id="ARBA00022692"/>
    </source>
</evidence>
<dbReference type="SUPFAM" id="SSF90112">
    <property type="entry name" value="Neurotransmitter-gated ion-channel transmembrane pore"/>
    <property type="match status" value="1"/>
</dbReference>
<name>A0AA88YMA9_PINIB</name>
<evidence type="ECO:0000256" key="3">
    <source>
        <dbReference type="ARBA" id="ARBA00022989"/>
    </source>
</evidence>
<dbReference type="GO" id="GO:0005230">
    <property type="term" value="F:extracellular ligand-gated monoatomic ion channel activity"/>
    <property type="evidence" value="ECO:0007669"/>
    <property type="project" value="InterPro"/>
</dbReference>
<dbReference type="SUPFAM" id="SSF63712">
    <property type="entry name" value="Nicotinic receptor ligand binding domain-like"/>
    <property type="match status" value="1"/>
</dbReference>
<comment type="subcellular location">
    <subcellularLocation>
        <location evidence="1">Membrane</location>
        <topology evidence="1">Multi-pass membrane protein</topology>
    </subcellularLocation>
</comment>
<evidence type="ECO:0000256" key="5">
    <source>
        <dbReference type="SAM" id="Phobius"/>
    </source>
</evidence>
<dbReference type="InterPro" id="IPR036734">
    <property type="entry name" value="Neur_chan_lig-bd_sf"/>
</dbReference>
<evidence type="ECO:0000313" key="9">
    <source>
        <dbReference type="Proteomes" id="UP001186944"/>
    </source>
</evidence>
<evidence type="ECO:0000313" key="8">
    <source>
        <dbReference type="EMBL" id="KAK3103707.1"/>
    </source>
</evidence>
<dbReference type="FunFam" id="2.70.170.10:FF:000028">
    <property type="entry name" value="AcetylCholine Receptor"/>
    <property type="match status" value="1"/>
</dbReference>
<feature type="domain" description="Neurotransmitter-gated ion-channel transmembrane" evidence="7">
    <location>
        <begin position="193"/>
        <end position="271"/>
    </location>
</feature>
<dbReference type="InterPro" id="IPR036719">
    <property type="entry name" value="Neuro-gated_channel_TM_sf"/>
</dbReference>